<accession>A0ABQ3HTF4</accession>
<evidence type="ECO:0000256" key="1">
    <source>
        <dbReference type="SAM" id="SignalP"/>
    </source>
</evidence>
<comment type="caution">
    <text evidence="2">The sequence shown here is derived from an EMBL/GenBank/DDBJ whole genome shotgun (WGS) entry which is preliminary data.</text>
</comment>
<dbReference type="EMBL" id="BNAF01000001">
    <property type="protein sequence ID" value="GHE23057.1"/>
    <property type="molecule type" value="Genomic_DNA"/>
</dbReference>
<dbReference type="Proteomes" id="UP000620550">
    <property type="component" value="Unassembled WGS sequence"/>
</dbReference>
<keyword evidence="1" id="KW-0732">Signal</keyword>
<gene>
    <name evidence="2" type="ORF">GCM10017764_00250</name>
</gene>
<dbReference type="Gene3D" id="2.40.128.490">
    <property type="entry name" value="Uncharacterised protein PF14869, DUF4488"/>
    <property type="match status" value="1"/>
</dbReference>
<feature type="chain" id="PRO_5046416457" description="Membrane or secreted protein" evidence="1">
    <location>
        <begin position="20"/>
        <end position="228"/>
    </location>
</feature>
<feature type="signal peptide" evidence="1">
    <location>
        <begin position="1"/>
        <end position="19"/>
    </location>
</feature>
<keyword evidence="3" id="KW-1185">Reference proteome</keyword>
<evidence type="ECO:0000313" key="2">
    <source>
        <dbReference type="EMBL" id="GHE23057.1"/>
    </source>
</evidence>
<evidence type="ECO:0000313" key="3">
    <source>
        <dbReference type="Proteomes" id="UP000620550"/>
    </source>
</evidence>
<reference evidence="3" key="1">
    <citation type="journal article" date="2019" name="Int. J. Syst. Evol. Microbiol.">
        <title>The Global Catalogue of Microorganisms (GCM) 10K type strain sequencing project: providing services to taxonomists for standard genome sequencing and annotation.</title>
        <authorList>
            <consortium name="The Broad Institute Genomics Platform"/>
            <consortium name="The Broad Institute Genome Sequencing Center for Infectious Disease"/>
            <person name="Wu L."/>
            <person name="Ma J."/>
        </authorList>
    </citation>
    <scope>NUCLEOTIDE SEQUENCE [LARGE SCALE GENOMIC DNA]</scope>
    <source>
        <strain evidence="3">CGMCC 1.12966</strain>
    </source>
</reference>
<evidence type="ECO:0008006" key="4">
    <source>
        <dbReference type="Google" id="ProtNLM"/>
    </source>
</evidence>
<name>A0ABQ3HTF4_9SPHI</name>
<dbReference type="RefSeq" id="WP_189624573.1">
    <property type="nucleotide sequence ID" value="NZ_BNAF01000001.1"/>
</dbReference>
<sequence>MKKAMSTVILLCATLLGFAQQTKLSGVYHTTKGDDKIVWLFVDGYCSQTHYKHQQYISTFGGPFTFNGKSLNVKVEYNDADAESVGQTLTIPIHADASGMKGKDGTSWTKEPSKKQVLDGLWRITGRKQGDKMSEIQKGDRKTIKLLVDGYFQWVAINPAEKGFYGTGGGLYTFTGGQYTEEILFFSRDNARVGAQLSFEGSIQNGAWHHSGLSSKGDPIHEIWSREL</sequence>
<protein>
    <recommendedName>
        <fullName evidence="4">Membrane or secreted protein</fullName>
    </recommendedName>
</protein>
<organism evidence="2 3">
    <name type="scientific">Sphingobacterium griseoflavum</name>
    <dbReference type="NCBI Taxonomy" id="1474952"/>
    <lineage>
        <taxon>Bacteria</taxon>
        <taxon>Pseudomonadati</taxon>
        <taxon>Bacteroidota</taxon>
        <taxon>Sphingobacteriia</taxon>
        <taxon>Sphingobacteriales</taxon>
        <taxon>Sphingobacteriaceae</taxon>
        <taxon>Sphingobacterium</taxon>
    </lineage>
</organism>
<proteinExistence type="predicted"/>